<keyword evidence="4" id="KW-1185">Reference proteome</keyword>
<dbReference type="AlphaFoldDB" id="E9GE62"/>
<dbReference type="OrthoDB" id="10498592at2759"/>
<reference evidence="3 4" key="1">
    <citation type="journal article" date="2011" name="Science">
        <title>The ecoresponsive genome of Daphnia pulex.</title>
        <authorList>
            <person name="Colbourne J.K."/>
            <person name="Pfrender M.E."/>
            <person name="Gilbert D."/>
            <person name="Thomas W.K."/>
            <person name="Tucker A."/>
            <person name="Oakley T.H."/>
            <person name="Tokishita S."/>
            <person name="Aerts A."/>
            <person name="Arnold G.J."/>
            <person name="Basu M.K."/>
            <person name="Bauer D.J."/>
            <person name="Caceres C.E."/>
            <person name="Carmel L."/>
            <person name="Casola C."/>
            <person name="Choi J.H."/>
            <person name="Detter J.C."/>
            <person name="Dong Q."/>
            <person name="Dusheyko S."/>
            <person name="Eads B.D."/>
            <person name="Frohlich T."/>
            <person name="Geiler-Samerotte K.A."/>
            <person name="Gerlach D."/>
            <person name="Hatcher P."/>
            <person name="Jogdeo S."/>
            <person name="Krijgsveld J."/>
            <person name="Kriventseva E.V."/>
            <person name="Kultz D."/>
            <person name="Laforsch C."/>
            <person name="Lindquist E."/>
            <person name="Lopez J."/>
            <person name="Manak J.R."/>
            <person name="Muller J."/>
            <person name="Pangilinan J."/>
            <person name="Patwardhan R.P."/>
            <person name="Pitluck S."/>
            <person name="Pritham E.J."/>
            <person name="Rechtsteiner A."/>
            <person name="Rho M."/>
            <person name="Rogozin I.B."/>
            <person name="Sakarya O."/>
            <person name="Salamov A."/>
            <person name="Schaack S."/>
            <person name="Shapiro H."/>
            <person name="Shiga Y."/>
            <person name="Skalitzky C."/>
            <person name="Smith Z."/>
            <person name="Souvorov A."/>
            <person name="Sung W."/>
            <person name="Tang Z."/>
            <person name="Tsuchiya D."/>
            <person name="Tu H."/>
            <person name="Vos H."/>
            <person name="Wang M."/>
            <person name="Wolf Y.I."/>
            <person name="Yamagata H."/>
            <person name="Yamada T."/>
            <person name="Ye Y."/>
            <person name="Shaw J.R."/>
            <person name="Andrews J."/>
            <person name="Crease T.J."/>
            <person name="Tang H."/>
            <person name="Lucas S.M."/>
            <person name="Robertson H.M."/>
            <person name="Bork P."/>
            <person name="Koonin E.V."/>
            <person name="Zdobnov E.M."/>
            <person name="Grigoriev I.V."/>
            <person name="Lynch M."/>
            <person name="Boore J.L."/>
        </authorList>
    </citation>
    <scope>NUCLEOTIDE SEQUENCE [LARGE SCALE GENOMIC DNA]</scope>
</reference>
<evidence type="ECO:0000256" key="1">
    <source>
        <dbReference type="SAM" id="MobiDB-lite"/>
    </source>
</evidence>
<proteinExistence type="predicted"/>
<dbReference type="HOGENOM" id="CLU_1604390_0_0_1"/>
<feature type="compositionally biased region" description="Low complexity" evidence="1">
    <location>
        <begin position="85"/>
        <end position="106"/>
    </location>
</feature>
<keyword evidence="2" id="KW-0732">Signal</keyword>
<feature type="region of interest" description="Disordered" evidence="1">
    <location>
        <begin position="72"/>
        <end position="118"/>
    </location>
</feature>
<evidence type="ECO:0000313" key="4">
    <source>
        <dbReference type="Proteomes" id="UP000000305"/>
    </source>
</evidence>
<accession>E9GE62</accession>
<sequence>MNKGLSLFALMIGAAVFIAQMPFHSEAAPVDEPQFLSIDLTDIMEDGLTTISPLGDESVTLAKDVVDDGCHSCPIKTTPRHTKPTTKPTRPTKPTTKPTRPTTKPTHPTKKTKPTTRKPCPTVCYPHPVCPPCHHAADEVESTADDAEPTAVEEVEEKVVEVVDFE</sequence>
<feature type="signal peptide" evidence="2">
    <location>
        <begin position="1"/>
        <end position="27"/>
    </location>
</feature>
<feature type="compositionally biased region" description="Basic residues" evidence="1">
    <location>
        <begin position="107"/>
        <end position="116"/>
    </location>
</feature>
<organism evidence="3 4">
    <name type="scientific">Daphnia pulex</name>
    <name type="common">Water flea</name>
    <dbReference type="NCBI Taxonomy" id="6669"/>
    <lineage>
        <taxon>Eukaryota</taxon>
        <taxon>Metazoa</taxon>
        <taxon>Ecdysozoa</taxon>
        <taxon>Arthropoda</taxon>
        <taxon>Crustacea</taxon>
        <taxon>Branchiopoda</taxon>
        <taxon>Diplostraca</taxon>
        <taxon>Cladocera</taxon>
        <taxon>Anomopoda</taxon>
        <taxon>Daphniidae</taxon>
        <taxon>Daphnia</taxon>
    </lineage>
</organism>
<gene>
    <name evidence="3" type="ORF">DAPPUDRAFT_316849</name>
</gene>
<dbReference type="EMBL" id="GL732540">
    <property type="protein sequence ID" value="EFX82210.1"/>
    <property type="molecule type" value="Genomic_DNA"/>
</dbReference>
<protein>
    <submittedName>
        <fullName evidence="3">Uncharacterized protein</fullName>
    </submittedName>
</protein>
<evidence type="ECO:0000313" key="3">
    <source>
        <dbReference type="EMBL" id="EFX82210.1"/>
    </source>
</evidence>
<evidence type="ECO:0000256" key="2">
    <source>
        <dbReference type="SAM" id="SignalP"/>
    </source>
</evidence>
<name>E9GE62_DAPPU</name>
<dbReference type="KEGG" id="dpx:DAPPUDRAFT_316849"/>
<dbReference type="InParanoid" id="E9GE62"/>
<dbReference type="Proteomes" id="UP000000305">
    <property type="component" value="Unassembled WGS sequence"/>
</dbReference>
<feature type="chain" id="PRO_5003236934" evidence="2">
    <location>
        <begin position="28"/>
        <end position="166"/>
    </location>
</feature>